<organism evidence="1 2">
    <name type="scientific">Paenibacillus enshidis</name>
    <dbReference type="NCBI Taxonomy" id="1458439"/>
    <lineage>
        <taxon>Bacteria</taxon>
        <taxon>Bacillati</taxon>
        <taxon>Bacillota</taxon>
        <taxon>Bacilli</taxon>
        <taxon>Bacillales</taxon>
        <taxon>Paenibacillaceae</taxon>
        <taxon>Paenibacillus</taxon>
    </lineage>
</organism>
<accession>A0ABV5AYQ9</accession>
<proteinExistence type="predicted"/>
<dbReference type="RefSeq" id="WP_375357614.1">
    <property type="nucleotide sequence ID" value="NZ_JBHHMI010000029.1"/>
</dbReference>
<comment type="caution">
    <text evidence="1">The sequence shown here is derived from an EMBL/GenBank/DDBJ whole genome shotgun (WGS) entry which is preliminary data.</text>
</comment>
<keyword evidence="2" id="KW-1185">Reference proteome</keyword>
<protein>
    <submittedName>
        <fullName evidence="1">Uncharacterized protein</fullName>
    </submittedName>
</protein>
<evidence type="ECO:0000313" key="2">
    <source>
        <dbReference type="Proteomes" id="UP001580346"/>
    </source>
</evidence>
<dbReference type="Proteomes" id="UP001580346">
    <property type="component" value="Unassembled WGS sequence"/>
</dbReference>
<sequence>MKKKMKTNQIAEYADRLIEKFGADEMLHRYMRAAESKRSYFCAAATVSRRFSPFRLDA</sequence>
<gene>
    <name evidence="1" type="ORF">ACE41H_21510</name>
</gene>
<reference evidence="1 2" key="1">
    <citation type="submission" date="2024-09" db="EMBL/GenBank/DDBJ databases">
        <title>Paenibacillus zeirhizospherea sp. nov., isolated from surface of the maize (Zea mays) roots in a horticulture field, Hungary.</title>
        <authorList>
            <person name="Marton D."/>
            <person name="Farkas M."/>
            <person name="Bedics A."/>
            <person name="Toth E."/>
            <person name="Tancsics A."/>
            <person name="Boka K."/>
            <person name="Maroti G."/>
            <person name="Kriszt B."/>
            <person name="Cserhati M."/>
        </authorList>
    </citation>
    <scope>NUCLEOTIDE SEQUENCE [LARGE SCALE GENOMIC DNA]</scope>
    <source>
        <strain evidence="1 2">KCTC 33519</strain>
    </source>
</reference>
<evidence type="ECO:0000313" key="1">
    <source>
        <dbReference type="EMBL" id="MFB5269342.1"/>
    </source>
</evidence>
<dbReference type="EMBL" id="JBHHMI010000029">
    <property type="protein sequence ID" value="MFB5269342.1"/>
    <property type="molecule type" value="Genomic_DNA"/>
</dbReference>
<name>A0ABV5AYQ9_9BACL</name>